<dbReference type="PANTHER" id="PTHR46601">
    <property type="entry name" value="ULP_PROTEASE DOMAIN-CONTAINING PROTEIN"/>
    <property type="match status" value="1"/>
</dbReference>
<dbReference type="Proteomes" id="UP000504606">
    <property type="component" value="Unplaced"/>
</dbReference>
<dbReference type="AlphaFoldDB" id="A0A9C6XT06"/>
<dbReference type="RefSeq" id="XP_052129990.1">
    <property type="nucleotide sequence ID" value="XM_052274030.1"/>
</dbReference>
<sequence>MKVEALHRISVIREGTPHKVMSAVSCNAQNDDCLVRKCVSCRDKSIDFSTEVSNKTIVKYSEWDKNVDKKTVKVDKSSDLLMFKSIFLDSLITYQHHYFKQKHQHEVLKNKRENLAGGEIYIHCDFSENCDCKFTKEIQPMYYGGNREEISIQVLYTKNKSYAFCTFSRNGRHDAPAIWAHLLKVLKHFMPKFCGITKVHIQSDCPTTQYRNKDYFLTPTALGISYPEITEIVHNYTEAGHGKGGPDGVGGWAKKAADDAVASGTDINTFSKLVNLLKDKSKKTFIDVVETNDIEAIDAILSGQKVATFVGTIKVHQFTWHKENSFKLFLNEVSCYECPPGQHCVHFKMPNSPWEIPGAPQVEQDLDDPPPDVEPVKKGSWVVVTFGEHWYPGLVEKATKRNLTVNFMVKHEKRNDLFLWPGQSDIQIVKREDIILRLEQPPVPVDRSHFKVPENKIQ</sequence>
<dbReference type="OrthoDB" id="6375801at2759"/>
<gene>
    <name evidence="2" type="primary">LOC127751063</name>
</gene>
<organism evidence="1 2">
    <name type="scientific">Frankliniella occidentalis</name>
    <name type="common">Western flower thrips</name>
    <name type="synonym">Euthrips occidentalis</name>
    <dbReference type="NCBI Taxonomy" id="133901"/>
    <lineage>
        <taxon>Eukaryota</taxon>
        <taxon>Metazoa</taxon>
        <taxon>Ecdysozoa</taxon>
        <taxon>Arthropoda</taxon>
        <taxon>Hexapoda</taxon>
        <taxon>Insecta</taxon>
        <taxon>Pterygota</taxon>
        <taxon>Neoptera</taxon>
        <taxon>Paraneoptera</taxon>
        <taxon>Thysanoptera</taxon>
        <taxon>Terebrantia</taxon>
        <taxon>Thripoidea</taxon>
        <taxon>Thripidae</taxon>
        <taxon>Frankliniella</taxon>
    </lineage>
</organism>
<protein>
    <submittedName>
        <fullName evidence="2">Uncharacterized protein LOC127751063</fullName>
    </submittedName>
</protein>
<dbReference type="GeneID" id="127751063"/>
<accession>A0A9C6XT06</accession>
<dbReference type="KEGG" id="foc:127751063"/>
<name>A0A9C6XT06_FRAOC</name>
<dbReference type="PANTHER" id="PTHR46601:SF2">
    <property type="entry name" value="UBIQUITIN-LIKE PROTEASE FAMILY PROFILE DOMAIN-CONTAINING PROTEIN"/>
    <property type="match status" value="1"/>
</dbReference>
<proteinExistence type="predicted"/>
<evidence type="ECO:0000313" key="2">
    <source>
        <dbReference type="RefSeq" id="XP_052129990.1"/>
    </source>
</evidence>
<reference evidence="2" key="1">
    <citation type="submission" date="2025-08" db="UniProtKB">
        <authorList>
            <consortium name="RefSeq"/>
        </authorList>
    </citation>
    <scope>IDENTIFICATION</scope>
    <source>
        <tissue evidence="2">Whole organism</tissue>
    </source>
</reference>
<evidence type="ECO:0000313" key="1">
    <source>
        <dbReference type="Proteomes" id="UP000504606"/>
    </source>
</evidence>
<keyword evidence="1" id="KW-1185">Reference proteome</keyword>